<dbReference type="GO" id="GO:0004563">
    <property type="term" value="F:beta-N-acetylhexosaminidase activity"/>
    <property type="evidence" value="ECO:0007669"/>
    <property type="project" value="InterPro"/>
</dbReference>
<feature type="domain" description="Beta-hexosaminidase eukaryotic type N-terminal" evidence="3">
    <location>
        <begin position="8"/>
        <end position="93"/>
    </location>
</feature>
<keyword evidence="2" id="KW-1133">Transmembrane helix</keyword>
<dbReference type="Gene3D" id="3.30.379.10">
    <property type="entry name" value="Chitobiase/beta-hexosaminidase domain 2-like"/>
    <property type="match status" value="1"/>
</dbReference>
<dbReference type="InterPro" id="IPR029018">
    <property type="entry name" value="Hex-like_dom2"/>
</dbReference>
<evidence type="ECO:0000259" key="3">
    <source>
        <dbReference type="Pfam" id="PF14845"/>
    </source>
</evidence>
<dbReference type="PANTHER" id="PTHR22600">
    <property type="entry name" value="BETA-HEXOSAMINIDASE"/>
    <property type="match status" value="1"/>
</dbReference>
<reference evidence="4" key="1">
    <citation type="submission" date="2021-02" db="EMBL/GenBank/DDBJ databases">
        <authorList>
            <person name="Nowell W R."/>
        </authorList>
    </citation>
    <scope>NUCLEOTIDE SEQUENCE</scope>
</reference>
<accession>A0A820N0Q5</accession>
<name>A0A820N0Q5_9BILA</name>
<sequence length="119" mass="13912">HSNIQTCDIIAKAIERYKPIFFPPKLSMLQPPSDANNILQSLTLNIRDNSPCEEYIQQNSNETYTLTINQQMAIVEASTVWGLLRGLETFSQLIYINQQNYVYLLSIHHHFIYLFLFFI</sequence>
<dbReference type="Proteomes" id="UP000663874">
    <property type="component" value="Unassembled WGS sequence"/>
</dbReference>
<feature type="non-terminal residue" evidence="4">
    <location>
        <position position="1"/>
    </location>
</feature>
<dbReference type="InterPro" id="IPR025705">
    <property type="entry name" value="Beta_hexosaminidase_sua/sub"/>
</dbReference>
<dbReference type="GO" id="GO:0005764">
    <property type="term" value="C:lysosome"/>
    <property type="evidence" value="ECO:0007669"/>
    <property type="project" value="TreeGrafter"/>
</dbReference>
<dbReference type="EMBL" id="CAJOBE010059664">
    <property type="protein sequence ID" value="CAF4382688.1"/>
    <property type="molecule type" value="Genomic_DNA"/>
</dbReference>
<evidence type="ECO:0000256" key="2">
    <source>
        <dbReference type="SAM" id="Phobius"/>
    </source>
</evidence>
<protein>
    <recommendedName>
        <fullName evidence="3">Beta-hexosaminidase eukaryotic type N-terminal domain-containing protein</fullName>
    </recommendedName>
</protein>
<comment type="caution">
    <text evidence="4">The sequence shown here is derived from an EMBL/GenBank/DDBJ whole genome shotgun (WGS) entry which is preliminary data.</text>
</comment>
<dbReference type="SUPFAM" id="SSF55545">
    <property type="entry name" value="beta-N-acetylhexosaminidase-like domain"/>
    <property type="match status" value="1"/>
</dbReference>
<evidence type="ECO:0000256" key="1">
    <source>
        <dbReference type="ARBA" id="ARBA00022801"/>
    </source>
</evidence>
<dbReference type="GO" id="GO:0005975">
    <property type="term" value="P:carbohydrate metabolic process"/>
    <property type="evidence" value="ECO:0007669"/>
    <property type="project" value="InterPro"/>
</dbReference>
<proteinExistence type="predicted"/>
<dbReference type="InterPro" id="IPR029019">
    <property type="entry name" value="HEX_eukaryotic_N"/>
</dbReference>
<keyword evidence="2" id="KW-0812">Transmembrane</keyword>
<organism evidence="4 5">
    <name type="scientific">Rotaria sordida</name>
    <dbReference type="NCBI Taxonomy" id="392033"/>
    <lineage>
        <taxon>Eukaryota</taxon>
        <taxon>Metazoa</taxon>
        <taxon>Spiralia</taxon>
        <taxon>Gnathifera</taxon>
        <taxon>Rotifera</taxon>
        <taxon>Eurotatoria</taxon>
        <taxon>Bdelloidea</taxon>
        <taxon>Philodinida</taxon>
        <taxon>Philodinidae</taxon>
        <taxon>Rotaria</taxon>
    </lineage>
</organism>
<evidence type="ECO:0000313" key="4">
    <source>
        <dbReference type="EMBL" id="CAF4382688.1"/>
    </source>
</evidence>
<dbReference type="GO" id="GO:0006689">
    <property type="term" value="P:ganglioside catabolic process"/>
    <property type="evidence" value="ECO:0007669"/>
    <property type="project" value="TreeGrafter"/>
</dbReference>
<keyword evidence="1" id="KW-0378">Hydrolase</keyword>
<feature type="transmembrane region" description="Helical" evidence="2">
    <location>
        <begin position="101"/>
        <end position="118"/>
    </location>
</feature>
<evidence type="ECO:0000313" key="5">
    <source>
        <dbReference type="Proteomes" id="UP000663874"/>
    </source>
</evidence>
<dbReference type="GO" id="GO:0016020">
    <property type="term" value="C:membrane"/>
    <property type="evidence" value="ECO:0007669"/>
    <property type="project" value="TreeGrafter"/>
</dbReference>
<dbReference type="Pfam" id="PF14845">
    <property type="entry name" value="Glycohydro_20b2"/>
    <property type="match status" value="1"/>
</dbReference>
<dbReference type="PANTHER" id="PTHR22600:SF21">
    <property type="entry name" value="BETA-HEXOSAMINIDASE A"/>
    <property type="match status" value="1"/>
</dbReference>
<dbReference type="GO" id="GO:0030203">
    <property type="term" value="P:glycosaminoglycan metabolic process"/>
    <property type="evidence" value="ECO:0007669"/>
    <property type="project" value="TreeGrafter"/>
</dbReference>
<gene>
    <name evidence="4" type="ORF">FNK824_LOCUS43357</name>
</gene>
<keyword evidence="2" id="KW-0472">Membrane</keyword>
<dbReference type="AlphaFoldDB" id="A0A820N0Q5"/>